<name>A0A9D1MV93_9FIRM</name>
<organism evidence="1 2">
    <name type="scientific">Candidatus Scybalenecus merdavium</name>
    <dbReference type="NCBI Taxonomy" id="2840939"/>
    <lineage>
        <taxon>Bacteria</taxon>
        <taxon>Bacillati</taxon>
        <taxon>Bacillota</taxon>
        <taxon>Clostridia</taxon>
        <taxon>Eubacteriales</taxon>
        <taxon>Oscillospiraceae</taxon>
        <taxon>Oscillospiraceae incertae sedis</taxon>
        <taxon>Candidatus Scybalenecus</taxon>
    </lineage>
</organism>
<dbReference type="EMBL" id="DVNM01000042">
    <property type="protein sequence ID" value="HIU69761.1"/>
    <property type="molecule type" value="Genomic_DNA"/>
</dbReference>
<dbReference type="Proteomes" id="UP000824125">
    <property type="component" value="Unassembled WGS sequence"/>
</dbReference>
<evidence type="ECO:0000313" key="1">
    <source>
        <dbReference type="EMBL" id="HIU69761.1"/>
    </source>
</evidence>
<dbReference type="AlphaFoldDB" id="A0A9D1MV93"/>
<sequence>MANKIENGDYVFTNGAAEKAGQMEQVLQDLRTALFCRRGRFYPNKEFGSTAAAAASSYPYHENLLAAARRCLEKYEGVLVKNAHFENGQARLTIVFYGQETEVAIHFDTNL</sequence>
<dbReference type="SUPFAM" id="SSF160719">
    <property type="entry name" value="gpW/gp25-like"/>
    <property type="match status" value="1"/>
</dbReference>
<protein>
    <submittedName>
        <fullName evidence="1">Uncharacterized protein</fullName>
    </submittedName>
</protein>
<evidence type="ECO:0000313" key="2">
    <source>
        <dbReference type="Proteomes" id="UP000824125"/>
    </source>
</evidence>
<reference evidence="1" key="2">
    <citation type="journal article" date="2021" name="PeerJ">
        <title>Extensive microbial diversity within the chicken gut microbiome revealed by metagenomics and culture.</title>
        <authorList>
            <person name="Gilroy R."/>
            <person name="Ravi A."/>
            <person name="Getino M."/>
            <person name="Pursley I."/>
            <person name="Horton D.L."/>
            <person name="Alikhan N.F."/>
            <person name="Baker D."/>
            <person name="Gharbi K."/>
            <person name="Hall N."/>
            <person name="Watson M."/>
            <person name="Adriaenssens E.M."/>
            <person name="Foster-Nyarko E."/>
            <person name="Jarju S."/>
            <person name="Secka A."/>
            <person name="Antonio M."/>
            <person name="Oren A."/>
            <person name="Chaudhuri R.R."/>
            <person name="La Ragione R."/>
            <person name="Hildebrand F."/>
            <person name="Pallen M.J."/>
        </authorList>
    </citation>
    <scope>NUCLEOTIDE SEQUENCE</scope>
    <source>
        <strain evidence="1">CHK176-6737</strain>
    </source>
</reference>
<gene>
    <name evidence="1" type="ORF">IAD23_07390</name>
</gene>
<reference evidence="1" key="1">
    <citation type="submission" date="2020-10" db="EMBL/GenBank/DDBJ databases">
        <authorList>
            <person name="Gilroy R."/>
        </authorList>
    </citation>
    <scope>NUCLEOTIDE SEQUENCE</scope>
    <source>
        <strain evidence="1">CHK176-6737</strain>
    </source>
</reference>
<proteinExistence type="predicted"/>
<accession>A0A9D1MV93</accession>
<comment type="caution">
    <text evidence="1">The sequence shown here is derived from an EMBL/GenBank/DDBJ whole genome shotgun (WGS) entry which is preliminary data.</text>
</comment>